<comment type="cofactor">
    <cofactor evidence="7">
        <name>thiamine diphosphate</name>
        <dbReference type="ChEBI" id="CHEBI:58937"/>
    </cofactor>
    <text evidence="7">Binds 1 thiamine pyrophosphate per subunit.</text>
</comment>
<comment type="cofactor">
    <cofactor evidence="7">
        <name>Mg(2+)</name>
        <dbReference type="ChEBI" id="CHEBI:18420"/>
    </cofactor>
    <cofactor evidence="7">
        <name>Mn(2+)</name>
        <dbReference type="ChEBI" id="CHEBI:29035"/>
    </cofactor>
</comment>
<keyword evidence="12" id="KW-1185">Reference proteome</keyword>
<dbReference type="EC" id="2.2.1.9" evidence="7"/>
<dbReference type="EMBL" id="JAUBDI010000026">
    <property type="protein sequence ID" value="MDW0114982.1"/>
    <property type="molecule type" value="Genomic_DNA"/>
</dbReference>
<evidence type="ECO:0000256" key="6">
    <source>
        <dbReference type="ARBA" id="ARBA00023211"/>
    </source>
</evidence>
<evidence type="ECO:0000256" key="3">
    <source>
        <dbReference type="ARBA" id="ARBA00022723"/>
    </source>
</evidence>
<feature type="domain" description="Thiamine pyrophosphate enzyme TPP-binding" evidence="8">
    <location>
        <begin position="430"/>
        <end position="533"/>
    </location>
</feature>
<evidence type="ECO:0000259" key="9">
    <source>
        <dbReference type="Pfam" id="PF02776"/>
    </source>
</evidence>
<comment type="subunit">
    <text evidence="7">Homodimer.</text>
</comment>
<evidence type="ECO:0000259" key="10">
    <source>
        <dbReference type="Pfam" id="PF16582"/>
    </source>
</evidence>
<feature type="domain" description="Menaquinone biosynthesis protein MenD middle" evidence="10">
    <location>
        <begin position="215"/>
        <end position="379"/>
    </location>
</feature>
<dbReference type="NCBIfam" id="TIGR00173">
    <property type="entry name" value="menD"/>
    <property type="match status" value="1"/>
</dbReference>
<comment type="function">
    <text evidence="7">Catalyzes the thiamine diphosphate-dependent decarboxylation of 2-oxoglutarate and the subsequent addition of the resulting succinic semialdehyde-thiamine pyrophosphate anion to isochorismate to yield 2-succinyl-5-enolpyruvyl-6-hydroxy-3-cyclohexene-1-carboxylate (SEPHCHC).</text>
</comment>
<dbReference type="InterPro" id="IPR004433">
    <property type="entry name" value="MenaQ_synth_MenD"/>
</dbReference>
<dbReference type="Gene3D" id="3.40.50.970">
    <property type="match status" value="2"/>
</dbReference>
<keyword evidence="5 7" id="KW-0786">Thiamine pyrophosphate</keyword>
<dbReference type="InterPro" id="IPR029061">
    <property type="entry name" value="THDP-binding"/>
</dbReference>
<dbReference type="Gene3D" id="3.40.50.1220">
    <property type="entry name" value="TPP-binding domain"/>
    <property type="match status" value="1"/>
</dbReference>
<sequence>MDERKVLTNHVLRLTQTLMQAGVKSVVISPGSRSTPLAYAFAANEHIQTFMQVDERSAGYFALGLAKATGNPVVLLCTSGTAASNYHPAVTEAYYARIPLIVMTADRPHELRGVGAPQAIDQLNMYGKHVKFSVDLPLAEDNDELDTFLERHTQRAVAIAMTKPIGPIHLNIPLREPLLIDFDRPAPPITFMERIVGENELSLPMKGQLNNLIANAKKGLLIVGEMPIHFDKKAFWHFAKSLQWPVLCDPLSNLRSEVPTDCLHLCIAHYDALLKSEHFADIAVPDTVIRFGPQPVSKPLSLFLKKTKPTVYVVFDESPEFRDSLGVVTHHVQASAHALFTAVDQLQRTEYAKLWATANQEAEQCTRHYEGTLGDEGIIVKCLLDNLPTGSDLISSSSMPIRDLDTFFCATEKELMVFANRGANGIDGVVSTALGIERARKRPTFLLIGDLAFLHDVNGLIVSRFHETSITIVILNNDGGGIFSYLPQASEPNHFEELFGTPPGLTFEHIGAMYDAQYASVHTKEEFVQEIQKDKVKPIRIIEVFTSRPVNVQNHRAYWADVVERVKTIG</sequence>
<dbReference type="PANTHER" id="PTHR42916:SF1">
    <property type="entry name" value="PROTEIN PHYLLO, CHLOROPLASTIC"/>
    <property type="match status" value="1"/>
</dbReference>
<keyword evidence="2 7" id="KW-0808">Transferase</keyword>
<dbReference type="Pfam" id="PF02776">
    <property type="entry name" value="TPP_enzyme_N"/>
    <property type="match status" value="1"/>
</dbReference>
<dbReference type="InterPro" id="IPR032264">
    <property type="entry name" value="MenD_middle"/>
</dbReference>
<comment type="caution">
    <text evidence="11">The sequence shown here is derived from an EMBL/GenBank/DDBJ whole genome shotgun (WGS) entry which is preliminary data.</text>
</comment>
<dbReference type="HAMAP" id="MF_01659">
    <property type="entry name" value="MenD"/>
    <property type="match status" value="1"/>
</dbReference>
<dbReference type="Proteomes" id="UP001282284">
    <property type="component" value="Unassembled WGS sequence"/>
</dbReference>
<dbReference type="InterPro" id="IPR029035">
    <property type="entry name" value="DHS-like_NAD/FAD-binding_dom"/>
</dbReference>
<feature type="domain" description="Thiamine pyrophosphate enzyme N-terminal TPP-binding" evidence="9">
    <location>
        <begin position="14"/>
        <end position="125"/>
    </location>
</feature>
<proteinExistence type="inferred from homology"/>
<dbReference type="InterPro" id="IPR011766">
    <property type="entry name" value="TPP_enzyme_TPP-bd"/>
</dbReference>
<dbReference type="GO" id="GO:0070204">
    <property type="term" value="F:2-succinyl-5-enolpyruvyl-6-hydroxy-3-cyclohexene-1-carboxylic-acid synthase activity"/>
    <property type="evidence" value="ECO:0007669"/>
    <property type="project" value="UniProtKB-EC"/>
</dbReference>
<name>A0ABU4GH95_9BACL</name>
<dbReference type="CDD" id="cd07037">
    <property type="entry name" value="TPP_PYR_MenD"/>
    <property type="match status" value="1"/>
</dbReference>
<keyword evidence="6 7" id="KW-0464">Manganese</keyword>
<evidence type="ECO:0000256" key="1">
    <source>
        <dbReference type="ARBA" id="ARBA00022428"/>
    </source>
</evidence>
<reference evidence="11 12" key="1">
    <citation type="submission" date="2023-06" db="EMBL/GenBank/DDBJ databases">
        <title>Sporosarcina sp. nov., isolated from Korean traditional fermented seafood 'Jeotgal'.</title>
        <authorList>
            <person name="Yang A.I."/>
            <person name="Shin N.-R."/>
        </authorList>
    </citation>
    <scope>NUCLEOTIDE SEQUENCE [LARGE SCALE GENOMIC DNA]</scope>
    <source>
        <strain evidence="11 12">KCTC13119</strain>
    </source>
</reference>
<keyword evidence="1 7" id="KW-0474">Menaquinone biosynthesis</keyword>
<keyword evidence="4 7" id="KW-0460">Magnesium</keyword>
<evidence type="ECO:0000256" key="5">
    <source>
        <dbReference type="ARBA" id="ARBA00023052"/>
    </source>
</evidence>
<accession>A0ABU4GH95</accession>
<evidence type="ECO:0000256" key="4">
    <source>
        <dbReference type="ARBA" id="ARBA00022842"/>
    </source>
</evidence>
<evidence type="ECO:0000256" key="2">
    <source>
        <dbReference type="ARBA" id="ARBA00022679"/>
    </source>
</evidence>
<comment type="pathway">
    <text evidence="7">Quinol/quinone metabolism; menaquinone biosynthesis.</text>
</comment>
<evidence type="ECO:0000256" key="7">
    <source>
        <dbReference type="HAMAP-Rule" id="MF_01659"/>
    </source>
</evidence>
<dbReference type="CDD" id="cd02009">
    <property type="entry name" value="TPP_SHCHC_synthase"/>
    <property type="match status" value="1"/>
</dbReference>
<dbReference type="SUPFAM" id="SSF52467">
    <property type="entry name" value="DHS-like NAD/FAD-binding domain"/>
    <property type="match status" value="1"/>
</dbReference>
<comment type="pathway">
    <text evidence="7">Quinol/quinone metabolism; 1,4-dihydroxy-2-naphthoate biosynthesis; 1,4-dihydroxy-2-naphthoate from chorismate: step 2/7.</text>
</comment>
<dbReference type="PIRSF" id="PIRSF004983">
    <property type="entry name" value="MenD"/>
    <property type="match status" value="1"/>
</dbReference>
<keyword evidence="3 7" id="KW-0479">Metal-binding</keyword>
<gene>
    <name evidence="7 11" type="primary">menD</name>
    <name evidence="11" type="ORF">QT711_17620</name>
</gene>
<protein>
    <recommendedName>
        <fullName evidence="7">2-succinyl-5-enolpyruvyl-6-hydroxy-3-cyclohexene-1-carboxylate synthase</fullName>
        <shortName evidence="7">SEPHCHC synthase</shortName>
        <ecNumber evidence="7">2.2.1.9</ecNumber>
    </recommendedName>
    <alternativeName>
        <fullName evidence="7">Menaquinone biosynthesis protein MenD</fullName>
    </alternativeName>
</protein>
<evidence type="ECO:0000259" key="8">
    <source>
        <dbReference type="Pfam" id="PF02775"/>
    </source>
</evidence>
<dbReference type="RefSeq" id="WP_317946428.1">
    <property type="nucleotide sequence ID" value="NZ_JAUBDI010000026.1"/>
</dbReference>
<organism evidence="11 12">
    <name type="scientific">Sporosarcina saromensis</name>
    <dbReference type="NCBI Taxonomy" id="359365"/>
    <lineage>
        <taxon>Bacteria</taxon>
        <taxon>Bacillati</taxon>
        <taxon>Bacillota</taxon>
        <taxon>Bacilli</taxon>
        <taxon>Bacillales</taxon>
        <taxon>Caryophanaceae</taxon>
        <taxon>Sporosarcina</taxon>
    </lineage>
</organism>
<evidence type="ECO:0000313" key="11">
    <source>
        <dbReference type="EMBL" id="MDW0114982.1"/>
    </source>
</evidence>
<comment type="similarity">
    <text evidence="7">Belongs to the TPP enzyme family. MenD subfamily.</text>
</comment>
<dbReference type="Pfam" id="PF02775">
    <property type="entry name" value="TPP_enzyme_C"/>
    <property type="match status" value="1"/>
</dbReference>
<evidence type="ECO:0000313" key="12">
    <source>
        <dbReference type="Proteomes" id="UP001282284"/>
    </source>
</evidence>
<dbReference type="PANTHER" id="PTHR42916">
    <property type="entry name" value="2-SUCCINYL-5-ENOLPYRUVYL-6-HYDROXY-3-CYCLOHEXENE-1-CARBOXYLATE SYNTHASE"/>
    <property type="match status" value="1"/>
</dbReference>
<dbReference type="InterPro" id="IPR012001">
    <property type="entry name" value="Thiamin_PyroP_enz_TPP-bd_dom"/>
</dbReference>
<dbReference type="SUPFAM" id="SSF52518">
    <property type="entry name" value="Thiamin diphosphate-binding fold (THDP-binding)"/>
    <property type="match status" value="2"/>
</dbReference>
<dbReference type="Pfam" id="PF16582">
    <property type="entry name" value="TPP_enzyme_M_2"/>
    <property type="match status" value="1"/>
</dbReference>
<comment type="catalytic activity">
    <reaction evidence="7">
        <text>isochorismate + 2-oxoglutarate + H(+) = 5-enolpyruvoyl-6-hydroxy-2-succinyl-cyclohex-3-ene-1-carboxylate + CO2</text>
        <dbReference type="Rhea" id="RHEA:25593"/>
        <dbReference type="ChEBI" id="CHEBI:15378"/>
        <dbReference type="ChEBI" id="CHEBI:16526"/>
        <dbReference type="ChEBI" id="CHEBI:16810"/>
        <dbReference type="ChEBI" id="CHEBI:29780"/>
        <dbReference type="ChEBI" id="CHEBI:58818"/>
        <dbReference type="EC" id="2.2.1.9"/>
    </reaction>
</comment>